<keyword evidence="1" id="KW-0732">Signal</keyword>
<gene>
    <name evidence="2" type="ORF">LT85_2624</name>
</gene>
<dbReference type="Proteomes" id="UP000030302">
    <property type="component" value="Chromosome"/>
</dbReference>
<reference evidence="3" key="1">
    <citation type="journal article" date="2014" name="Soil Biol. Biochem.">
        <title>Structure and function of bacterial communities in ageing soils: Insights from the Mendocino ecological staircase.</title>
        <authorList>
            <person name="Uroz S."/>
            <person name="Tech J.J."/>
            <person name="Sawaya N.A."/>
            <person name="Frey-Klett P."/>
            <person name="Leveau J.H.J."/>
        </authorList>
    </citation>
    <scope>NUCLEOTIDE SEQUENCE [LARGE SCALE GENOMIC DNA]</scope>
    <source>
        <strain evidence="3">Cal35</strain>
    </source>
</reference>
<dbReference type="OrthoDB" id="8775829at2"/>
<feature type="chain" id="PRO_5001974271" evidence="1">
    <location>
        <begin position="26"/>
        <end position="246"/>
    </location>
</feature>
<dbReference type="STRING" id="279058.LT85_2624"/>
<sequence>MHVKPVVQALLFSATLLAMQTPLHAQASLTQTPQQLQKTEGNDASAAASRGFAEFVQYQIQAHSGSLPEGFPLDVTDVQDLKDASIGYGFPVYTVDPKDLLAGRSDFSAMAKSTGTWRFIINRNQRPIGLVTVEKVNGTWQTVAYGAAGLSKDVDALTRFHGNADHSNLRFIRIYQARSDFLEVGSNNGATARFAPLQSARETLLLQQRANKAGNASDAATSGLLDASQFVEPLRAAVKANIANFR</sequence>
<proteinExistence type="predicted"/>
<name>A0A0A1FG35_9BURK</name>
<dbReference type="KEGG" id="care:LT85_2624"/>
<dbReference type="RefSeq" id="WP_052135144.1">
    <property type="nucleotide sequence ID" value="NZ_CP009962.1"/>
</dbReference>
<dbReference type="HOGENOM" id="CLU_1238393_0_0_4"/>
<evidence type="ECO:0000313" key="3">
    <source>
        <dbReference type="Proteomes" id="UP000030302"/>
    </source>
</evidence>
<protein>
    <submittedName>
        <fullName evidence="2">Uncharacterized protein</fullName>
    </submittedName>
</protein>
<accession>A0A0A1FG35</accession>
<evidence type="ECO:0000256" key="1">
    <source>
        <dbReference type="SAM" id="SignalP"/>
    </source>
</evidence>
<dbReference type="EMBL" id="CP009962">
    <property type="protein sequence ID" value="AIY41782.1"/>
    <property type="molecule type" value="Genomic_DNA"/>
</dbReference>
<keyword evidence="3" id="KW-1185">Reference proteome</keyword>
<feature type="signal peptide" evidence="1">
    <location>
        <begin position="1"/>
        <end position="25"/>
    </location>
</feature>
<organism evidence="2 3">
    <name type="scientific">Collimonas arenae</name>
    <dbReference type="NCBI Taxonomy" id="279058"/>
    <lineage>
        <taxon>Bacteria</taxon>
        <taxon>Pseudomonadati</taxon>
        <taxon>Pseudomonadota</taxon>
        <taxon>Betaproteobacteria</taxon>
        <taxon>Burkholderiales</taxon>
        <taxon>Oxalobacteraceae</taxon>
        <taxon>Collimonas</taxon>
    </lineage>
</organism>
<evidence type="ECO:0000313" key="2">
    <source>
        <dbReference type="EMBL" id="AIY41782.1"/>
    </source>
</evidence>
<dbReference type="AlphaFoldDB" id="A0A0A1FG35"/>